<evidence type="ECO:0000313" key="1">
    <source>
        <dbReference type="EMBL" id="QGH75848.1"/>
    </source>
</evidence>
<reference evidence="1 2" key="1">
    <citation type="submission" date="2019-09" db="EMBL/GenBank/DDBJ databases">
        <authorList>
            <person name="Falcon-Lizardi N."/>
            <person name="Rios-Rosa Y."/>
            <person name="Rivera-Cruz A."/>
            <person name="Rivera-Espinal N.S."/>
            <person name="Rodriguez-Cotto F.E."/>
            <person name="Rosa-Flores A.N."/>
            <person name="Rubin M.R."/>
            <person name="Vazquez E."/>
            <person name="Molloy S.D."/>
            <person name="Garlena R.A."/>
            <person name="Russell D.A."/>
            <person name="Pope W.H."/>
            <person name="Jacobs-Sera D."/>
            <person name="Hatfull G.F."/>
        </authorList>
    </citation>
    <scope>NUCLEOTIDE SEQUENCE [LARGE SCALE GENOMIC DNA]</scope>
</reference>
<name>A0A5Q2WEQ2_9CAUD</name>
<dbReference type="Proteomes" id="UP000346466">
    <property type="component" value="Segment"/>
</dbReference>
<sequence length="109" mass="12194">MTENVPATTTELAELKAGLKDGYEVWSAGDEIELDSGNVYKCVSHEQVDSRRWNSYHHVVLESPTGRYYRYTEERGLTECQEGDGIDPDSLVEVVAKQVTITTWVVPSG</sequence>
<proteinExistence type="predicted"/>
<evidence type="ECO:0000313" key="2">
    <source>
        <dbReference type="Proteomes" id="UP000346466"/>
    </source>
</evidence>
<accession>A0A5Q2WEQ2</accession>
<protein>
    <submittedName>
        <fullName evidence="1">Uncharacterized protein</fullName>
    </submittedName>
</protein>
<dbReference type="RefSeq" id="YP_010246778.1">
    <property type="nucleotide sequence ID" value="NC_060137.1"/>
</dbReference>
<keyword evidence="2" id="KW-1185">Reference proteome</keyword>
<gene>
    <name evidence="1" type="primary">125</name>
    <name evidence="1" type="ORF">SEA_SYLEON_125</name>
</gene>
<dbReference type="KEGG" id="vg:70081350"/>
<dbReference type="GeneID" id="70081350"/>
<dbReference type="EMBL" id="MN444870">
    <property type="protein sequence ID" value="QGH75848.1"/>
    <property type="molecule type" value="Genomic_DNA"/>
</dbReference>
<organism evidence="1 2">
    <name type="scientific">Gordonia phage Syleon</name>
    <dbReference type="NCBI Taxonomy" id="2653718"/>
    <lineage>
        <taxon>Viruses</taxon>
        <taxon>Duplodnaviria</taxon>
        <taxon>Heunggongvirae</taxon>
        <taxon>Uroviricota</taxon>
        <taxon>Caudoviricetes</taxon>
        <taxon>Deeyouvirinae</taxon>
        <taxon>Octobienvirus</taxon>
        <taxon>Octobienvirus syleon</taxon>
    </lineage>
</organism>